<sequence length="154" mass="17556">MAAPGPNPRPQQAWPSLPSLSDAETMVRQALENRHTWDTIILCTLVDDLFGRPIYSKEIASVISVRDGRTNVPFHTAIVVYMFDIAQLPFIEEVCPLTCRYKKWEEVKNKFMARNGQRDYDDMEEMSAWILYNETLTTANLIASNQLGSSSARQ</sequence>
<dbReference type="AlphaFoldDB" id="A0A8H6CA52"/>
<dbReference type="RefSeq" id="XP_037148909.1">
    <property type="nucleotide sequence ID" value="XM_037294862.1"/>
</dbReference>
<organism evidence="1 2">
    <name type="scientific">Letharia lupina</name>
    <dbReference type="NCBI Taxonomy" id="560253"/>
    <lineage>
        <taxon>Eukaryota</taxon>
        <taxon>Fungi</taxon>
        <taxon>Dikarya</taxon>
        <taxon>Ascomycota</taxon>
        <taxon>Pezizomycotina</taxon>
        <taxon>Lecanoromycetes</taxon>
        <taxon>OSLEUM clade</taxon>
        <taxon>Lecanoromycetidae</taxon>
        <taxon>Lecanorales</taxon>
        <taxon>Lecanorineae</taxon>
        <taxon>Parmeliaceae</taxon>
        <taxon>Letharia</taxon>
    </lineage>
</organism>
<keyword evidence="2" id="KW-1185">Reference proteome</keyword>
<gene>
    <name evidence="1" type="ORF">HO133_003941</name>
</gene>
<comment type="caution">
    <text evidence="1">The sequence shown here is derived from an EMBL/GenBank/DDBJ whole genome shotgun (WGS) entry which is preliminary data.</text>
</comment>
<evidence type="ECO:0000313" key="1">
    <source>
        <dbReference type="EMBL" id="KAF6219474.1"/>
    </source>
</evidence>
<protein>
    <submittedName>
        <fullName evidence="1">Uncharacterized protein</fullName>
    </submittedName>
</protein>
<proteinExistence type="predicted"/>
<reference evidence="1 2" key="1">
    <citation type="journal article" date="2020" name="Genomics">
        <title>Complete, high-quality genomes from long-read metagenomic sequencing of two wolf lichen thalli reveals enigmatic genome architecture.</title>
        <authorList>
            <person name="McKenzie S.K."/>
            <person name="Walston R.F."/>
            <person name="Allen J.L."/>
        </authorList>
    </citation>
    <scope>NUCLEOTIDE SEQUENCE [LARGE SCALE GENOMIC DNA]</scope>
    <source>
        <strain evidence="1">WasteWater1</strain>
    </source>
</reference>
<dbReference type="GeneID" id="59332351"/>
<evidence type="ECO:0000313" key="2">
    <source>
        <dbReference type="Proteomes" id="UP000593566"/>
    </source>
</evidence>
<accession>A0A8H6CA52</accession>
<name>A0A8H6CA52_9LECA</name>
<dbReference type="EMBL" id="JACCJB010000019">
    <property type="protein sequence ID" value="KAF6219474.1"/>
    <property type="molecule type" value="Genomic_DNA"/>
</dbReference>
<dbReference type="Proteomes" id="UP000593566">
    <property type="component" value="Unassembled WGS sequence"/>
</dbReference>